<dbReference type="EMBL" id="QLMJ01000001">
    <property type="protein sequence ID" value="RAK43351.1"/>
    <property type="molecule type" value="Genomic_DNA"/>
</dbReference>
<accession>A0A327ZLV9</accession>
<dbReference type="AlphaFoldDB" id="A0A327ZLV9"/>
<evidence type="ECO:0008006" key="4">
    <source>
        <dbReference type="Google" id="ProtNLM"/>
    </source>
</evidence>
<proteinExistence type="predicted"/>
<evidence type="ECO:0000313" key="2">
    <source>
        <dbReference type="EMBL" id="RAK43351.1"/>
    </source>
</evidence>
<protein>
    <recommendedName>
        <fullName evidence="4">DUF4034 domain-containing protein</fullName>
    </recommendedName>
</protein>
<organism evidence="2 3">
    <name type="scientific">Actinoplanes lutulentus</name>
    <dbReference type="NCBI Taxonomy" id="1287878"/>
    <lineage>
        <taxon>Bacteria</taxon>
        <taxon>Bacillati</taxon>
        <taxon>Actinomycetota</taxon>
        <taxon>Actinomycetes</taxon>
        <taxon>Micromonosporales</taxon>
        <taxon>Micromonosporaceae</taxon>
        <taxon>Actinoplanes</taxon>
    </lineage>
</organism>
<dbReference type="OrthoDB" id="3284019at2"/>
<evidence type="ECO:0000256" key="1">
    <source>
        <dbReference type="SAM" id="MobiDB-lite"/>
    </source>
</evidence>
<gene>
    <name evidence="2" type="ORF">B0I29_101481</name>
</gene>
<reference evidence="2 3" key="1">
    <citation type="submission" date="2018-06" db="EMBL/GenBank/DDBJ databases">
        <title>Genomic Encyclopedia of Type Strains, Phase III (KMG-III): the genomes of soil and plant-associated and newly described type strains.</title>
        <authorList>
            <person name="Whitman W."/>
        </authorList>
    </citation>
    <scope>NUCLEOTIDE SEQUENCE [LARGE SCALE GENOMIC DNA]</scope>
    <source>
        <strain evidence="2 3">CGMCC 4.7090</strain>
    </source>
</reference>
<comment type="caution">
    <text evidence="2">The sequence shown here is derived from an EMBL/GenBank/DDBJ whole genome shotgun (WGS) entry which is preliminary data.</text>
</comment>
<feature type="compositionally biased region" description="Basic and acidic residues" evidence="1">
    <location>
        <begin position="1"/>
        <end position="12"/>
    </location>
</feature>
<sequence length="343" mass="37934">MLSRFLRRESKPSRPQVVVPERDHDPAMDDHALRAARSRVAVGDWGAARDVVAAAGGDWELRARRIMLLSDAAATNDRWLIDWLRASPSDPVAVMLHAATLLERAGEARGSAPANQTSQAQFQAYAELSAAAGEVSQRAIALAGPDDPTPFILLLDAMFGEGQVHSEQFRQVLAEARRRAPHHFELHLTLVNLLCEKWFGSHEQMFAAAREAAAAAPPGSNTVMVPFVAHFEYAMREFSWDKATGQSVADTANYLQTREVQMELDAWAQKWRAGTPSPGRGMTCRNWLALYYMMSNRRAEAREVFAEIGPYAGGTVAWAFFLGNVDNGFVQGYKLAHSPEWTP</sequence>
<keyword evidence="3" id="KW-1185">Reference proteome</keyword>
<dbReference type="RefSeq" id="WP_146616689.1">
    <property type="nucleotide sequence ID" value="NZ_JACHWI010000001.1"/>
</dbReference>
<name>A0A327ZLV9_9ACTN</name>
<feature type="region of interest" description="Disordered" evidence="1">
    <location>
        <begin position="1"/>
        <end position="28"/>
    </location>
</feature>
<evidence type="ECO:0000313" key="3">
    <source>
        <dbReference type="Proteomes" id="UP000249341"/>
    </source>
</evidence>
<dbReference type="Proteomes" id="UP000249341">
    <property type="component" value="Unassembled WGS sequence"/>
</dbReference>